<comment type="similarity">
    <text evidence="1">Belongs to the cornifelin family.</text>
</comment>
<gene>
    <name evidence="3" type="ORF">PACLA_8A028798</name>
</gene>
<protein>
    <submittedName>
        <fullName evidence="3">Uncharacterized protein</fullName>
    </submittedName>
</protein>
<feature type="compositionally biased region" description="Pro residues" evidence="2">
    <location>
        <begin position="93"/>
        <end position="118"/>
    </location>
</feature>
<name>A0A7D9E3Z6_PARCT</name>
<accession>A0A7D9E3Z6</accession>
<dbReference type="PANTHER" id="PTHR15907">
    <property type="entry name" value="DUF614 FAMILY PROTEIN-RELATED"/>
    <property type="match status" value="1"/>
</dbReference>
<feature type="region of interest" description="Disordered" evidence="2">
    <location>
        <begin position="57"/>
        <end position="118"/>
    </location>
</feature>
<dbReference type="InterPro" id="IPR006461">
    <property type="entry name" value="PLAC_motif_containing"/>
</dbReference>
<dbReference type="Proteomes" id="UP001152795">
    <property type="component" value="Unassembled WGS sequence"/>
</dbReference>
<evidence type="ECO:0000313" key="4">
    <source>
        <dbReference type="Proteomes" id="UP001152795"/>
    </source>
</evidence>
<organism evidence="3 4">
    <name type="scientific">Paramuricea clavata</name>
    <name type="common">Red gorgonian</name>
    <name type="synonym">Violescent sea-whip</name>
    <dbReference type="NCBI Taxonomy" id="317549"/>
    <lineage>
        <taxon>Eukaryota</taxon>
        <taxon>Metazoa</taxon>
        <taxon>Cnidaria</taxon>
        <taxon>Anthozoa</taxon>
        <taxon>Octocorallia</taxon>
        <taxon>Malacalcyonacea</taxon>
        <taxon>Plexauridae</taxon>
        <taxon>Paramuricea</taxon>
    </lineage>
</organism>
<feature type="compositionally biased region" description="Basic and acidic residues" evidence="2">
    <location>
        <begin position="76"/>
        <end position="88"/>
    </location>
</feature>
<reference evidence="3" key="1">
    <citation type="submission" date="2020-04" db="EMBL/GenBank/DDBJ databases">
        <authorList>
            <person name="Alioto T."/>
            <person name="Alioto T."/>
            <person name="Gomez Garrido J."/>
        </authorList>
    </citation>
    <scope>NUCLEOTIDE SEQUENCE</scope>
    <source>
        <strain evidence="3">A484AB</strain>
    </source>
</reference>
<evidence type="ECO:0000256" key="2">
    <source>
        <dbReference type="SAM" id="MobiDB-lite"/>
    </source>
</evidence>
<dbReference type="AlphaFoldDB" id="A0A7D9E3Z6"/>
<dbReference type="EMBL" id="CACRXK020003566">
    <property type="protein sequence ID" value="CAB3999337.1"/>
    <property type="molecule type" value="Genomic_DNA"/>
</dbReference>
<sequence>MTLHSPRQQCSGIVSPQIKEVITTLARSGQNHYQVKVEFTEESFSYSLRTSSFKMYNQGSDHQKAPPNYPQPDNLVSRHDPALQRHGSEGGFYPPPQLGRDSYPPPQPSGGGYPPPDAYPSFPVHQQPGNTVHNTNTTVVIQQQPAAVIVQGRDWSTGMCACCDDCGVCLLGWCCPCILQCMVSSKAGECCCVAALCPIALRTKIRTRHNIVGSIVGDYYALQCCAICALCQMARELNLHGI</sequence>
<evidence type="ECO:0000256" key="1">
    <source>
        <dbReference type="ARBA" id="ARBA00009024"/>
    </source>
</evidence>
<dbReference type="NCBIfam" id="TIGR01571">
    <property type="entry name" value="A_thal_Cys_rich"/>
    <property type="match status" value="1"/>
</dbReference>
<keyword evidence="4" id="KW-1185">Reference proteome</keyword>
<dbReference type="Pfam" id="PF04749">
    <property type="entry name" value="PLAC8"/>
    <property type="match status" value="1"/>
</dbReference>
<proteinExistence type="inferred from homology"/>
<dbReference type="OrthoDB" id="1045822at2759"/>
<comment type="caution">
    <text evidence="3">The sequence shown here is derived from an EMBL/GenBank/DDBJ whole genome shotgun (WGS) entry which is preliminary data.</text>
</comment>
<evidence type="ECO:0000313" key="3">
    <source>
        <dbReference type="EMBL" id="CAB3999337.1"/>
    </source>
</evidence>